<dbReference type="Proteomes" id="UP000403266">
    <property type="component" value="Unassembled WGS sequence"/>
</dbReference>
<evidence type="ECO:0000313" key="2">
    <source>
        <dbReference type="EMBL" id="MPR27901.1"/>
    </source>
</evidence>
<comment type="caution">
    <text evidence="2">The sequence shown here is derived from an EMBL/GenBank/DDBJ whole genome shotgun (WGS) entry which is preliminary data.</text>
</comment>
<name>A0A5N7MLF5_9HYPH</name>
<reference evidence="2 3" key="1">
    <citation type="journal article" date="2019" name="Syst. Appl. Microbiol.">
        <title>Microvirga tunisiensis sp. nov., a root nodule symbiotic bacterium isolated from Lupinus micranthus and L. luteus grown in Northern Tunisia.</title>
        <authorList>
            <person name="Msaddak A."/>
            <person name="Rejili M."/>
            <person name="Duran D."/>
            <person name="Mars M."/>
            <person name="Palacios J.M."/>
            <person name="Ruiz-Argueso T."/>
            <person name="Rey L."/>
            <person name="Imperial J."/>
        </authorList>
    </citation>
    <scope>NUCLEOTIDE SEQUENCE [LARGE SCALE GENOMIC DNA]</scope>
    <source>
        <strain evidence="2 3">Lmie10</strain>
    </source>
</reference>
<organism evidence="2 3">
    <name type="scientific">Microvirga tunisiensis</name>
    <dbReference type="NCBI Taxonomy" id="2108360"/>
    <lineage>
        <taxon>Bacteria</taxon>
        <taxon>Pseudomonadati</taxon>
        <taxon>Pseudomonadota</taxon>
        <taxon>Alphaproteobacteria</taxon>
        <taxon>Hyphomicrobiales</taxon>
        <taxon>Methylobacteriaceae</taxon>
        <taxon>Microvirga</taxon>
    </lineage>
</organism>
<gene>
    <name evidence="2" type="ORF">FS320_22715</name>
</gene>
<feature type="region of interest" description="Disordered" evidence="1">
    <location>
        <begin position="90"/>
        <end position="111"/>
    </location>
</feature>
<keyword evidence="3" id="KW-1185">Reference proteome</keyword>
<proteinExistence type="predicted"/>
<dbReference type="AlphaFoldDB" id="A0A5N7MLF5"/>
<sequence>MSFKPQSFNGRVRYAADLIASGARPCRAFDSCFENHDGDAVAAALIRQAATNRDLAQNLRRSINRARAEAAADRWQHLSDEELKREAARLRREGRAVTSTTQPRNVQLDLL</sequence>
<evidence type="ECO:0000313" key="3">
    <source>
        <dbReference type="Proteomes" id="UP000403266"/>
    </source>
</evidence>
<dbReference type="EMBL" id="VOSK01000113">
    <property type="protein sequence ID" value="MPR27901.1"/>
    <property type="molecule type" value="Genomic_DNA"/>
</dbReference>
<accession>A0A5N7MLF5</accession>
<dbReference type="RefSeq" id="WP_152714209.1">
    <property type="nucleotide sequence ID" value="NZ_VOSJ01000116.1"/>
</dbReference>
<evidence type="ECO:0000256" key="1">
    <source>
        <dbReference type="SAM" id="MobiDB-lite"/>
    </source>
</evidence>
<dbReference type="OrthoDB" id="8080287at2"/>
<protein>
    <submittedName>
        <fullName evidence="2">Uncharacterized protein</fullName>
    </submittedName>
</protein>